<gene>
    <name evidence="2" type="ORF">G3I71_11240</name>
</gene>
<organism evidence="2">
    <name type="scientific">Streptomyces sp. SID12501</name>
    <dbReference type="NCBI Taxonomy" id="2706042"/>
    <lineage>
        <taxon>Bacteria</taxon>
        <taxon>Bacillati</taxon>
        <taxon>Actinomycetota</taxon>
        <taxon>Actinomycetes</taxon>
        <taxon>Kitasatosporales</taxon>
        <taxon>Streptomycetaceae</taxon>
        <taxon>Streptomyces</taxon>
    </lineage>
</organism>
<feature type="compositionally biased region" description="Pro residues" evidence="1">
    <location>
        <begin position="137"/>
        <end position="147"/>
    </location>
</feature>
<reference evidence="2" key="1">
    <citation type="submission" date="2020-01" db="EMBL/GenBank/DDBJ databases">
        <title>Insect and environment-associated Actinomycetes.</title>
        <authorList>
            <person name="Currrie C."/>
            <person name="Chevrette M."/>
            <person name="Carlson C."/>
            <person name="Stubbendieck R."/>
            <person name="Wendt-Pienkowski E."/>
        </authorList>
    </citation>
    <scope>NUCLEOTIDE SEQUENCE</scope>
    <source>
        <strain evidence="2">SID12501</strain>
    </source>
</reference>
<dbReference type="InterPro" id="IPR011990">
    <property type="entry name" value="TPR-like_helical_dom_sf"/>
</dbReference>
<sequence length="448" mass="48316">MSRTPNTHLRALLEEAGWNGAQLAAALRHIATEYGQQLVCDRSVVSRWLSGTTPRPPVPALLLEVLSRRLQRPLGAVEAGLSRAPSAMFDLSGEADPLRRLSQLTRADLDPSRRHLLGAGMYSLAALTVPDAWSPRENPPTGPPPDLPRTKGRAGQAEVEQMQTMARVFAEAAEAHGPGHVRTALAAYLGHDVTGYLQSRATEDLRRRLLSGAAQLTVLLGTMCAGSGADALAQHYHHTAAQLAVEAGDAATFAITLRTMSAHAHDLGHHTPAVLNLAQRAADATRSAAPIVAAYAHAHLAVIQAHHDKHAALTTLADSERLYEQANNTAPGPFTRYPAGALHYQRAQTLATLGDTAGATGALTASLRLRTPAEHQARTLTRARLAETLLTQGHLDAALTHWQTFLDDYPTLHSTRTTRRLEAMRRLLNPHRRHRTTAHILTQAASIH</sequence>
<accession>A0A6B3BPX6</accession>
<dbReference type="Gene3D" id="1.25.40.10">
    <property type="entry name" value="Tetratricopeptide repeat domain"/>
    <property type="match status" value="1"/>
</dbReference>
<dbReference type="EMBL" id="JAAGLU010000008">
    <property type="protein sequence ID" value="NEC86382.1"/>
    <property type="molecule type" value="Genomic_DNA"/>
</dbReference>
<evidence type="ECO:0008006" key="3">
    <source>
        <dbReference type="Google" id="ProtNLM"/>
    </source>
</evidence>
<dbReference type="SUPFAM" id="SSF48452">
    <property type="entry name" value="TPR-like"/>
    <property type="match status" value="1"/>
</dbReference>
<proteinExistence type="predicted"/>
<comment type="caution">
    <text evidence="2">The sequence shown here is derived from an EMBL/GenBank/DDBJ whole genome shotgun (WGS) entry which is preliminary data.</text>
</comment>
<evidence type="ECO:0000313" key="2">
    <source>
        <dbReference type="EMBL" id="NEC86382.1"/>
    </source>
</evidence>
<evidence type="ECO:0000256" key="1">
    <source>
        <dbReference type="SAM" id="MobiDB-lite"/>
    </source>
</evidence>
<dbReference type="RefSeq" id="WP_164313844.1">
    <property type="nucleotide sequence ID" value="NZ_JAAGLU010000008.1"/>
</dbReference>
<protein>
    <recommendedName>
        <fullName evidence="3">Transcriptional regulator</fullName>
    </recommendedName>
</protein>
<dbReference type="AlphaFoldDB" id="A0A6B3BPX6"/>
<name>A0A6B3BPX6_9ACTN</name>
<feature type="region of interest" description="Disordered" evidence="1">
    <location>
        <begin position="132"/>
        <end position="156"/>
    </location>
</feature>